<name>A0A518DMC0_9BACT</name>
<dbReference type="RefSeq" id="WP_145049379.1">
    <property type="nucleotide sequence ID" value="NZ_CP036433.1"/>
</dbReference>
<dbReference type="Gene3D" id="3.20.20.150">
    <property type="entry name" value="Divalent-metal-dependent TIM barrel enzymes"/>
    <property type="match status" value="1"/>
</dbReference>
<accession>A0A518DMC0</accession>
<evidence type="ECO:0000313" key="3">
    <source>
        <dbReference type="Proteomes" id="UP000317648"/>
    </source>
</evidence>
<organism evidence="2 3">
    <name type="scientific">Lignipirellula cremea</name>
    <dbReference type="NCBI Taxonomy" id="2528010"/>
    <lineage>
        <taxon>Bacteria</taxon>
        <taxon>Pseudomonadati</taxon>
        <taxon>Planctomycetota</taxon>
        <taxon>Planctomycetia</taxon>
        <taxon>Pirellulales</taxon>
        <taxon>Pirellulaceae</taxon>
        <taxon>Lignipirellula</taxon>
    </lineage>
</organism>
<evidence type="ECO:0000313" key="2">
    <source>
        <dbReference type="EMBL" id="QDU92973.1"/>
    </source>
</evidence>
<dbReference type="KEGG" id="lcre:Pla8534_07460"/>
<gene>
    <name evidence="2" type="ORF">Pla8534_07460</name>
</gene>
<dbReference type="EMBL" id="CP036433">
    <property type="protein sequence ID" value="QDU92973.1"/>
    <property type="molecule type" value="Genomic_DNA"/>
</dbReference>
<dbReference type="PANTHER" id="PTHR12110">
    <property type="entry name" value="HYDROXYPYRUVATE ISOMERASE"/>
    <property type="match status" value="1"/>
</dbReference>
<proteinExistence type="predicted"/>
<dbReference type="GO" id="GO:0016853">
    <property type="term" value="F:isomerase activity"/>
    <property type="evidence" value="ECO:0007669"/>
    <property type="project" value="UniProtKB-KW"/>
</dbReference>
<dbReference type="InterPro" id="IPR050312">
    <property type="entry name" value="IolE/XylAMocC-like"/>
</dbReference>
<protein>
    <submittedName>
        <fullName evidence="2">Xylose isomerase-like TIM barrel</fullName>
    </submittedName>
</protein>
<feature type="domain" description="Xylose isomerase-like TIM barrel" evidence="1">
    <location>
        <begin position="23"/>
        <end position="259"/>
    </location>
</feature>
<sequence length="261" mass="28743">MLQLRLGLHLPSLGLPLNKGLIVAARLGAQAVEIDARGEIKPRDLTRTGVRHVRKLLEDTNLRICAVQFRTRRGYDDAEDLDRRIEATKEAMKMAYDLGAPIVVNHIGRPPEPPEGPKWQTMIEALTDIGRYGQKIGATLCARTGSESGEDLQRLVAELPLGSLGIDFDPGGLIVNGHSPSAAMDLLAPNVMHLRARDGVRDVSQGRGLATQLGRGSADFPYLLSKLEEFEYRGYVTFEKSHSADAEQEISDAIAYMRSFW</sequence>
<dbReference type="AlphaFoldDB" id="A0A518DMC0"/>
<reference evidence="2 3" key="1">
    <citation type="submission" date="2019-02" db="EMBL/GenBank/DDBJ databases">
        <title>Deep-cultivation of Planctomycetes and their phenomic and genomic characterization uncovers novel biology.</title>
        <authorList>
            <person name="Wiegand S."/>
            <person name="Jogler M."/>
            <person name="Boedeker C."/>
            <person name="Pinto D."/>
            <person name="Vollmers J."/>
            <person name="Rivas-Marin E."/>
            <person name="Kohn T."/>
            <person name="Peeters S.H."/>
            <person name="Heuer A."/>
            <person name="Rast P."/>
            <person name="Oberbeckmann S."/>
            <person name="Bunk B."/>
            <person name="Jeske O."/>
            <person name="Meyerdierks A."/>
            <person name="Storesund J.E."/>
            <person name="Kallscheuer N."/>
            <person name="Luecker S."/>
            <person name="Lage O.M."/>
            <person name="Pohl T."/>
            <person name="Merkel B.J."/>
            <person name="Hornburger P."/>
            <person name="Mueller R.-W."/>
            <person name="Bruemmer F."/>
            <person name="Labrenz M."/>
            <person name="Spormann A.M."/>
            <person name="Op den Camp H."/>
            <person name="Overmann J."/>
            <person name="Amann R."/>
            <person name="Jetten M.S.M."/>
            <person name="Mascher T."/>
            <person name="Medema M.H."/>
            <person name="Devos D.P."/>
            <person name="Kaster A.-K."/>
            <person name="Ovreas L."/>
            <person name="Rohde M."/>
            <person name="Galperin M.Y."/>
            <person name="Jogler C."/>
        </authorList>
    </citation>
    <scope>NUCLEOTIDE SEQUENCE [LARGE SCALE GENOMIC DNA]</scope>
    <source>
        <strain evidence="2 3">Pla85_3_4</strain>
    </source>
</reference>
<dbReference type="SUPFAM" id="SSF51658">
    <property type="entry name" value="Xylose isomerase-like"/>
    <property type="match status" value="1"/>
</dbReference>
<evidence type="ECO:0000259" key="1">
    <source>
        <dbReference type="Pfam" id="PF01261"/>
    </source>
</evidence>
<keyword evidence="2" id="KW-0413">Isomerase</keyword>
<dbReference type="Proteomes" id="UP000317648">
    <property type="component" value="Chromosome"/>
</dbReference>
<dbReference type="PANTHER" id="PTHR12110:SF41">
    <property type="entry name" value="INOSOSE DEHYDRATASE"/>
    <property type="match status" value="1"/>
</dbReference>
<dbReference type="InterPro" id="IPR036237">
    <property type="entry name" value="Xyl_isomerase-like_sf"/>
</dbReference>
<dbReference type="InterPro" id="IPR013022">
    <property type="entry name" value="Xyl_isomerase-like_TIM-brl"/>
</dbReference>
<dbReference type="OrthoDB" id="259584at2"/>
<keyword evidence="3" id="KW-1185">Reference proteome</keyword>
<dbReference type="Pfam" id="PF01261">
    <property type="entry name" value="AP_endonuc_2"/>
    <property type="match status" value="1"/>
</dbReference>